<feature type="region of interest" description="Disordered" evidence="1">
    <location>
        <begin position="83"/>
        <end position="159"/>
    </location>
</feature>
<evidence type="ECO:0000313" key="2">
    <source>
        <dbReference type="EMBL" id="KIY95842.1"/>
    </source>
</evidence>
<sequence>MDVETILCTPVKGAGGGAPSDDVVLATPGSGTPGRWHGGGGLFACDALGAASTPELLRGRQSLGVGGTSLLARGGGSALLHFGSGADAEGGEGCEGGEEPSASAAAGAGGGGYGGGGGGGDALDAAGPPAADGGAAPKKRRSAAPQERNNFRRFKGNNARGKFSFKFQSKAGATGATQRFSRKLPNGRTIYARRKAPTMAGQVRAREAPAAAN</sequence>
<organism evidence="2 3">
    <name type="scientific">Monoraphidium neglectum</name>
    <dbReference type="NCBI Taxonomy" id="145388"/>
    <lineage>
        <taxon>Eukaryota</taxon>
        <taxon>Viridiplantae</taxon>
        <taxon>Chlorophyta</taxon>
        <taxon>core chlorophytes</taxon>
        <taxon>Chlorophyceae</taxon>
        <taxon>CS clade</taxon>
        <taxon>Sphaeropleales</taxon>
        <taxon>Selenastraceae</taxon>
        <taxon>Monoraphidium</taxon>
    </lineage>
</organism>
<feature type="compositionally biased region" description="Gly residues" evidence="1">
    <location>
        <begin position="107"/>
        <end position="121"/>
    </location>
</feature>
<feature type="compositionally biased region" description="Low complexity" evidence="1">
    <location>
        <begin position="122"/>
        <end position="136"/>
    </location>
</feature>
<dbReference type="RefSeq" id="XP_013894862.1">
    <property type="nucleotide sequence ID" value="XM_014039408.1"/>
</dbReference>
<dbReference type="EMBL" id="KK103294">
    <property type="protein sequence ID" value="KIY95842.1"/>
    <property type="molecule type" value="Genomic_DNA"/>
</dbReference>
<evidence type="ECO:0000256" key="1">
    <source>
        <dbReference type="SAM" id="MobiDB-lite"/>
    </source>
</evidence>
<keyword evidence="3" id="KW-1185">Reference proteome</keyword>
<evidence type="ECO:0000313" key="3">
    <source>
        <dbReference type="Proteomes" id="UP000054498"/>
    </source>
</evidence>
<protein>
    <submittedName>
        <fullName evidence="2">Uncharacterized protein</fullName>
    </submittedName>
</protein>
<feature type="compositionally biased region" description="Acidic residues" evidence="1">
    <location>
        <begin position="89"/>
        <end position="98"/>
    </location>
</feature>
<dbReference type="AlphaFoldDB" id="A0A0D2J7S2"/>
<proteinExistence type="predicted"/>
<accession>A0A0D2J7S2</accession>
<dbReference type="KEGG" id="mng:MNEG_12119"/>
<gene>
    <name evidence="2" type="ORF">MNEG_12119</name>
</gene>
<reference evidence="2 3" key="1">
    <citation type="journal article" date="2013" name="BMC Genomics">
        <title>Reconstruction of the lipid metabolism for the microalga Monoraphidium neglectum from its genome sequence reveals characteristics suitable for biofuel production.</title>
        <authorList>
            <person name="Bogen C."/>
            <person name="Al-Dilaimi A."/>
            <person name="Albersmeier A."/>
            <person name="Wichmann J."/>
            <person name="Grundmann M."/>
            <person name="Rupp O."/>
            <person name="Lauersen K.J."/>
            <person name="Blifernez-Klassen O."/>
            <person name="Kalinowski J."/>
            <person name="Goesmann A."/>
            <person name="Mussgnug J.H."/>
            <person name="Kruse O."/>
        </authorList>
    </citation>
    <scope>NUCLEOTIDE SEQUENCE [LARGE SCALE GENOMIC DNA]</scope>
    <source>
        <strain evidence="2 3">SAG 48.87</strain>
    </source>
</reference>
<dbReference type="GeneID" id="25729449"/>
<dbReference type="Proteomes" id="UP000054498">
    <property type="component" value="Unassembled WGS sequence"/>
</dbReference>
<name>A0A0D2J7S2_9CHLO</name>